<evidence type="ECO:0000313" key="1">
    <source>
        <dbReference type="EMBL" id="VTR36219.1"/>
    </source>
</evidence>
<dbReference type="EMBL" id="LR590484">
    <property type="protein sequence ID" value="VTR36219.1"/>
    <property type="molecule type" value="Genomic_DNA"/>
</dbReference>
<organism evidence="1 2">
    <name type="scientific">Sphingobacterium thalpophilum</name>
    <dbReference type="NCBI Taxonomy" id="259"/>
    <lineage>
        <taxon>Bacteria</taxon>
        <taxon>Pseudomonadati</taxon>
        <taxon>Bacteroidota</taxon>
        <taxon>Sphingobacteriia</taxon>
        <taxon>Sphingobacteriales</taxon>
        <taxon>Sphingobacteriaceae</taxon>
        <taxon>Sphingobacterium</taxon>
    </lineage>
</organism>
<accession>A0A4U9UV89</accession>
<dbReference type="AlphaFoldDB" id="A0A4U9UV89"/>
<sequence length="169" mass="18194">MYWPLPNCPLDVGPDIRSWSCASGLFSPGSQHTVLMACCCPAVRVKDYRSIAGSGNPSSGSALPSAVRQNCARLRAASALPCIRIAFCLTGCFPRRFLLPPVLAAPVCGPGAGGFKNNRPPVQRVRAKTEKIRTEVLEVCSKSFYLCTTPQGRAGCSGRSSHEKRRVQR</sequence>
<reference evidence="1 2" key="1">
    <citation type="submission" date="2019-05" db="EMBL/GenBank/DDBJ databases">
        <authorList>
            <consortium name="Pathogen Informatics"/>
        </authorList>
    </citation>
    <scope>NUCLEOTIDE SEQUENCE [LARGE SCALE GENOMIC DNA]</scope>
    <source>
        <strain evidence="1 2">NCTC11429</strain>
    </source>
</reference>
<evidence type="ECO:0000313" key="2">
    <source>
        <dbReference type="Proteomes" id="UP000308196"/>
    </source>
</evidence>
<dbReference type="Proteomes" id="UP000308196">
    <property type="component" value="Chromosome"/>
</dbReference>
<proteinExistence type="predicted"/>
<gene>
    <name evidence="1" type="ORF">NCTC11429_01648</name>
</gene>
<name>A0A4U9UV89_9SPHI</name>
<dbReference type="KEGG" id="stha:NCTC11429_01648"/>
<protein>
    <submittedName>
        <fullName evidence="1">Uncharacterized protein</fullName>
    </submittedName>
</protein>